<feature type="transmembrane region" description="Helical" evidence="5">
    <location>
        <begin position="248"/>
        <end position="267"/>
    </location>
</feature>
<comment type="subcellular location">
    <subcellularLocation>
        <location evidence="1">Membrane</location>
        <topology evidence="1">Multi-pass membrane protein</topology>
    </subcellularLocation>
</comment>
<keyword evidence="3 5" id="KW-1133">Transmembrane helix</keyword>
<accession>A0ABR2DU37</accession>
<feature type="transmembrane region" description="Helical" evidence="5">
    <location>
        <begin position="178"/>
        <end position="196"/>
    </location>
</feature>
<comment type="caution">
    <text evidence="6">The sequence shown here is derived from an EMBL/GenBank/DDBJ whole genome shotgun (WGS) entry which is preliminary data.</text>
</comment>
<feature type="transmembrane region" description="Helical" evidence="5">
    <location>
        <begin position="529"/>
        <end position="546"/>
    </location>
</feature>
<evidence type="ECO:0008006" key="8">
    <source>
        <dbReference type="Google" id="ProtNLM"/>
    </source>
</evidence>
<dbReference type="Proteomes" id="UP001472677">
    <property type="component" value="Unassembled WGS sequence"/>
</dbReference>
<dbReference type="PANTHER" id="PTHR13285:SF18">
    <property type="entry name" value="PROTEIN-CYSTEINE N-PALMITOYLTRANSFERASE RASP"/>
    <property type="match status" value="1"/>
</dbReference>
<gene>
    <name evidence="6" type="ORF">V6N12_027197</name>
</gene>
<keyword evidence="2 5" id="KW-0812">Transmembrane</keyword>
<feature type="transmembrane region" description="Helical" evidence="5">
    <location>
        <begin position="432"/>
        <end position="454"/>
    </location>
</feature>
<organism evidence="6 7">
    <name type="scientific">Hibiscus sabdariffa</name>
    <name type="common">roselle</name>
    <dbReference type="NCBI Taxonomy" id="183260"/>
    <lineage>
        <taxon>Eukaryota</taxon>
        <taxon>Viridiplantae</taxon>
        <taxon>Streptophyta</taxon>
        <taxon>Embryophyta</taxon>
        <taxon>Tracheophyta</taxon>
        <taxon>Spermatophyta</taxon>
        <taxon>Magnoliopsida</taxon>
        <taxon>eudicotyledons</taxon>
        <taxon>Gunneridae</taxon>
        <taxon>Pentapetalae</taxon>
        <taxon>rosids</taxon>
        <taxon>malvids</taxon>
        <taxon>Malvales</taxon>
        <taxon>Malvaceae</taxon>
        <taxon>Malvoideae</taxon>
        <taxon>Hibiscus</taxon>
    </lineage>
</organism>
<feature type="transmembrane region" description="Helical" evidence="5">
    <location>
        <begin position="609"/>
        <end position="627"/>
    </location>
</feature>
<evidence type="ECO:0000313" key="6">
    <source>
        <dbReference type="EMBL" id="KAK8546411.1"/>
    </source>
</evidence>
<evidence type="ECO:0000256" key="1">
    <source>
        <dbReference type="ARBA" id="ARBA00004141"/>
    </source>
</evidence>
<evidence type="ECO:0000313" key="7">
    <source>
        <dbReference type="Proteomes" id="UP001472677"/>
    </source>
</evidence>
<evidence type="ECO:0000256" key="4">
    <source>
        <dbReference type="ARBA" id="ARBA00023136"/>
    </source>
</evidence>
<feature type="transmembrane region" description="Helical" evidence="5">
    <location>
        <begin position="567"/>
        <end position="589"/>
    </location>
</feature>
<feature type="transmembrane region" description="Helical" evidence="5">
    <location>
        <begin position="358"/>
        <end position="378"/>
    </location>
</feature>
<proteinExistence type="predicted"/>
<feature type="transmembrane region" description="Helical" evidence="5">
    <location>
        <begin position="497"/>
        <end position="523"/>
    </location>
</feature>
<protein>
    <recommendedName>
        <fullName evidence="8">Membrane-bound O-acyltransferase C24H6.01c</fullName>
    </recommendedName>
</protein>
<evidence type="ECO:0000256" key="2">
    <source>
        <dbReference type="ARBA" id="ARBA00022692"/>
    </source>
</evidence>
<feature type="transmembrane region" description="Helical" evidence="5">
    <location>
        <begin position="208"/>
        <end position="233"/>
    </location>
</feature>
<evidence type="ECO:0000256" key="3">
    <source>
        <dbReference type="ARBA" id="ARBA00022989"/>
    </source>
</evidence>
<name>A0ABR2DU37_9ROSI</name>
<dbReference type="PANTHER" id="PTHR13285">
    <property type="entry name" value="ACYLTRANSFERASE"/>
    <property type="match status" value="1"/>
</dbReference>
<dbReference type="InterPro" id="IPR004299">
    <property type="entry name" value="MBOAT_fam"/>
</dbReference>
<keyword evidence="7" id="KW-1185">Reference proteome</keyword>
<dbReference type="InterPro" id="IPR051085">
    <property type="entry name" value="MB_O-acyltransferase"/>
</dbReference>
<keyword evidence="4 5" id="KW-0472">Membrane</keyword>
<reference evidence="6 7" key="1">
    <citation type="journal article" date="2024" name="G3 (Bethesda)">
        <title>Genome assembly of Hibiscus sabdariffa L. provides insights into metabolisms of medicinal natural products.</title>
        <authorList>
            <person name="Kim T."/>
        </authorList>
    </citation>
    <scope>NUCLEOTIDE SEQUENCE [LARGE SCALE GENOMIC DNA]</scope>
    <source>
        <strain evidence="6">TK-2024</strain>
        <tissue evidence="6">Old leaves</tissue>
    </source>
</reference>
<sequence>MLQEVGVQLPQICQNAWKFLTSSCDKEEDLLFAPCFLPNHILESHKNFNGAFAPPSHHFATLFMKRSWGHLYVQCIVSVACRENVASLVDDPLDRRKMNTSKNNSNNKSRLKQKQNKVELLLLVLYAIGFYTFCIRRSLHLSRDHFSKLRGLRDGWLFSPPRLNDVSDAQWRNFRSNLPILSLVFGIFTLLANICRKLFHLRARGMSILWLWLSLIYLSYLHGACILFIFLIASANFLLVKMFAQAKYFVFLLWIFNLVFLFCNRIYEGYPFSKFGEKWKYLDNFRGTFRWHICFNFVVLRMISFGYDYHWAHRDSRFDKEKHIQRCHVCKSGKKCHQIPQETNVHINDYAFTTYLSYLVYAPLYIAGPIMSFSSFISQLDVPQNHYSIVEVTWYGLRWVFGLCLMELMTHLFYFNAFAVSASWKVLSPMDIFIIGYGVINFMWLKFFLIWRFFRFWSLIAGIEAPENMPKCVNNCHNLESFWKSWHASFNKWIVRYLYIPLGGSQQKLLNIWVIFTFVAVWHDLEWKLLSWAWLTCLFFVPELLVKSATNAFQAKGALEGFVFYELRAAGGAITITCLMVANLVGYVIGPSGFSWLISQFHSKEGLRVLGFMLLTFYVGTKLMFHISDAKK</sequence>
<dbReference type="EMBL" id="JBBPBM010000023">
    <property type="protein sequence ID" value="KAK8546411.1"/>
    <property type="molecule type" value="Genomic_DNA"/>
</dbReference>
<feature type="transmembrane region" description="Helical" evidence="5">
    <location>
        <begin position="120"/>
        <end position="139"/>
    </location>
</feature>
<feature type="transmembrane region" description="Helical" evidence="5">
    <location>
        <begin position="399"/>
        <end position="420"/>
    </location>
</feature>
<dbReference type="Pfam" id="PF03062">
    <property type="entry name" value="MBOAT"/>
    <property type="match status" value="1"/>
</dbReference>
<evidence type="ECO:0000256" key="5">
    <source>
        <dbReference type="SAM" id="Phobius"/>
    </source>
</evidence>
<feature type="transmembrane region" description="Helical" evidence="5">
    <location>
        <begin position="288"/>
        <end position="307"/>
    </location>
</feature>